<gene>
    <name evidence="2" type="ORF">FBEOM_5409</name>
</gene>
<evidence type="ECO:0000313" key="3">
    <source>
        <dbReference type="Proteomes" id="UP000730481"/>
    </source>
</evidence>
<organism evidence="2 3">
    <name type="scientific">Fusarium beomiforme</name>
    <dbReference type="NCBI Taxonomy" id="44412"/>
    <lineage>
        <taxon>Eukaryota</taxon>
        <taxon>Fungi</taxon>
        <taxon>Dikarya</taxon>
        <taxon>Ascomycota</taxon>
        <taxon>Pezizomycotina</taxon>
        <taxon>Sordariomycetes</taxon>
        <taxon>Hypocreomycetidae</taxon>
        <taxon>Hypocreales</taxon>
        <taxon>Nectriaceae</taxon>
        <taxon>Fusarium</taxon>
        <taxon>Fusarium burgessii species complex</taxon>
    </lineage>
</organism>
<dbReference type="AlphaFoldDB" id="A0A9P5E014"/>
<evidence type="ECO:0000256" key="1">
    <source>
        <dbReference type="SAM" id="SignalP"/>
    </source>
</evidence>
<evidence type="ECO:0000313" key="2">
    <source>
        <dbReference type="EMBL" id="KAF4340693.1"/>
    </source>
</evidence>
<proteinExistence type="predicted"/>
<reference evidence="2" key="2">
    <citation type="submission" date="2020-02" db="EMBL/GenBank/DDBJ databases">
        <title>Identification and distribution of gene clusters putatively required for synthesis of sphingolipid metabolism inhibitors in phylogenetically diverse species of the filamentous fungus Fusarium.</title>
        <authorList>
            <person name="Kim H.-S."/>
            <person name="Busman M."/>
            <person name="Brown D.W."/>
            <person name="Divon H."/>
            <person name="Uhlig S."/>
            <person name="Proctor R.H."/>
        </authorList>
    </citation>
    <scope>NUCLEOTIDE SEQUENCE</scope>
    <source>
        <strain evidence="2">NRRL 25174</strain>
    </source>
</reference>
<sequence length="152" mass="16966">MQTRTLLTSLLTILPATGAFKFTGPDPSKPLDVSKEITITWTGGIPKTLSPKFDFTWFCQPDKLNAIGSDVTRYVDDVYLSDGEYKFQMGFRNAGKMLIPFADKLAANASFSFQAVFTDWRFEEVLYWSDNYTVVGIPRGPKGEGADSEVEL</sequence>
<feature type="signal peptide" evidence="1">
    <location>
        <begin position="1"/>
        <end position="19"/>
    </location>
</feature>
<name>A0A9P5E014_9HYPO</name>
<feature type="chain" id="PRO_5040491114" evidence="1">
    <location>
        <begin position="20"/>
        <end position="152"/>
    </location>
</feature>
<dbReference type="EMBL" id="PVQB02000231">
    <property type="protein sequence ID" value="KAF4340693.1"/>
    <property type="molecule type" value="Genomic_DNA"/>
</dbReference>
<keyword evidence="1" id="KW-0732">Signal</keyword>
<comment type="caution">
    <text evidence="2">The sequence shown here is derived from an EMBL/GenBank/DDBJ whole genome shotgun (WGS) entry which is preliminary data.</text>
</comment>
<dbReference type="OrthoDB" id="5043844at2759"/>
<dbReference type="Proteomes" id="UP000730481">
    <property type="component" value="Unassembled WGS sequence"/>
</dbReference>
<keyword evidence="3" id="KW-1185">Reference proteome</keyword>
<reference evidence="2" key="1">
    <citation type="journal article" date="2017" name="Mycologia">
        <title>Fusarium algeriense, sp. nov., a novel toxigenic crown rot pathogen of durum wheat from Algeria is nested in the Fusarium burgessii species complex.</title>
        <authorList>
            <person name="Laraba I."/>
            <person name="Keddad A."/>
            <person name="Boureghda H."/>
            <person name="Abdallah N."/>
            <person name="Vaughan M.M."/>
            <person name="Proctor R.H."/>
            <person name="Busman M."/>
            <person name="O'Donnell K."/>
        </authorList>
    </citation>
    <scope>NUCLEOTIDE SEQUENCE</scope>
    <source>
        <strain evidence="2">NRRL 25174</strain>
    </source>
</reference>
<accession>A0A9P5E014</accession>
<protein>
    <submittedName>
        <fullName evidence="2">Uncharacterized protein</fullName>
    </submittedName>
</protein>